<evidence type="ECO:0000313" key="10">
    <source>
        <dbReference type="EMBL" id="HIY68865.1"/>
    </source>
</evidence>
<dbReference type="InterPro" id="IPR023997">
    <property type="entry name" value="TonB-dep_OMP_SusC/RagA_CS"/>
</dbReference>
<evidence type="ECO:0000256" key="8">
    <source>
        <dbReference type="SAM" id="SignalP"/>
    </source>
</evidence>
<evidence type="ECO:0000259" key="9">
    <source>
        <dbReference type="Pfam" id="PF07715"/>
    </source>
</evidence>
<dbReference type="InterPro" id="IPR012910">
    <property type="entry name" value="Plug_dom"/>
</dbReference>
<dbReference type="Gene3D" id="2.40.170.20">
    <property type="entry name" value="TonB-dependent receptor, beta-barrel domain"/>
    <property type="match status" value="1"/>
</dbReference>
<sequence length="1176" mass="131695">MKQKILLSILFLCTLFALPTLATAAPEEPTYNISFAERSFEQVLSDLRKKTGYEFVYQKQIIEGIAPVTCSYRNVTLRQILDRIVWNLAGLKYEIVEKTVILSRPDEELGYFKKLVTGIVTDSDGNPLVGASVAQEGTTTGTVTDIDGQFSLLVEGRDPRLVISYVGMQTQTLRLNPDHEGFVIAALETGTTLMDEVVVTGYQNLKRENATGSYQMISSAALDSRYTGDVVSRLEGMVPGLVSYDNGSGKSGEQTITIRGVGSFQARTNPLVVVDGLPIEGSIESVNPYDIENITILKDASAAAIYGARASNGVIVIKTKRAMSEQLAIDFRADLTISERQSYNNYRWATAAEMIELEKYNFDYLCANGQWQELVDTYNTDRYSLSQVNRLLTANRLGQLSDEELSRTLDSWRKNNYREEWRKARLRPQILQQYNLSFRTMGRYLSSSIVLNYKGDNNGVKYEHQRNLMLSYRGDLKATRWLNLAFGINVLNERAQTHADIEGFSDINAFQPYESMYNADGSRADMEAAVWLGEETLKNPDLKAESYNLLDEMNRNFNRSRRTNIRSFAHADVQILPELHATAQFQYEDIYYKSEAMFESDSYDMRHLYNLFTYEGDHSLFPEGGMLGTNLEEGAYYTFRTQANYNKTFGGKHALDLLGGFEFRETKTRANSSLLLGYDDATQTNMNSNIDFYALRNATASDLGDNYSPMGTGDMLLYNFPFATSEVLHRYYSLYFNGGYTYDSRYSAQVSVRLDKTDLFGADPKFRGRPLWSAGLSWNLHNEKFMEGAAGWLDALKLRASYGLTGNIDQSVSSYLTAAIATNDFGVKQATLNTPPNEQLRWEKTTTWNVGIDFSLLNNRLSGSVDWYRKWGSDLLTETDIDPTTGFSQLTINNGEALNTGVEIQLDARIIRPARRGGFGLDASLSFAYNHNEVKSISHLPASGNEALGTMHVGYPINSIWAYRFAGVQDVDGTPTFSWKDAEGTVQTDPVTSSSFTPEDIVYCGSLDPKYTGSFSPVLTWKGFTLSALFSFYGGHHMRVRAEDWTTAGSVGGYDSHLIDSTVPSSYLDYWRAEDKTGLVPNGMAGAYAASDWRLDVNVVPADYLKVRNIVLGYDFPSRICRKIGIAGLRLRVQMNNLATWVRNDLGIDPEANSPLTGETLDLTPRSYTMSVGITF</sequence>
<comment type="subcellular location">
    <subcellularLocation>
        <location evidence="1 7">Cell outer membrane</location>
        <topology evidence="1 7">Multi-pass membrane protein</topology>
    </subcellularLocation>
</comment>
<accession>A0A9D1Z1A7</accession>
<dbReference type="InterPro" id="IPR008969">
    <property type="entry name" value="CarboxyPept-like_regulatory"/>
</dbReference>
<evidence type="ECO:0000256" key="2">
    <source>
        <dbReference type="ARBA" id="ARBA00022448"/>
    </source>
</evidence>
<protein>
    <submittedName>
        <fullName evidence="10">SusC/RagA family TonB-linked outer membrane protein</fullName>
    </submittedName>
</protein>
<feature type="domain" description="TonB-dependent receptor plug" evidence="9">
    <location>
        <begin position="208"/>
        <end position="314"/>
    </location>
</feature>
<dbReference type="EMBL" id="DXDA01000048">
    <property type="protein sequence ID" value="HIY68865.1"/>
    <property type="molecule type" value="Genomic_DNA"/>
</dbReference>
<keyword evidence="6 7" id="KW-0998">Cell outer membrane</keyword>
<reference evidence="10" key="1">
    <citation type="journal article" date="2021" name="PeerJ">
        <title>Extensive microbial diversity within the chicken gut microbiome revealed by metagenomics and culture.</title>
        <authorList>
            <person name="Gilroy R."/>
            <person name="Ravi A."/>
            <person name="Getino M."/>
            <person name="Pursley I."/>
            <person name="Horton D.L."/>
            <person name="Alikhan N.F."/>
            <person name="Baker D."/>
            <person name="Gharbi K."/>
            <person name="Hall N."/>
            <person name="Watson M."/>
            <person name="Adriaenssens E.M."/>
            <person name="Foster-Nyarko E."/>
            <person name="Jarju S."/>
            <person name="Secka A."/>
            <person name="Antonio M."/>
            <person name="Oren A."/>
            <person name="Chaudhuri R.R."/>
            <person name="La Ragione R."/>
            <person name="Hildebrand F."/>
            <person name="Pallen M.J."/>
        </authorList>
    </citation>
    <scope>NUCLEOTIDE SEQUENCE</scope>
    <source>
        <strain evidence="10">5134</strain>
    </source>
</reference>
<proteinExistence type="inferred from homology"/>
<keyword evidence="3 7" id="KW-1134">Transmembrane beta strand</keyword>
<dbReference type="Pfam" id="PF13715">
    <property type="entry name" value="CarbopepD_reg_2"/>
    <property type="match status" value="1"/>
</dbReference>
<dbReference type="NCBIfam" id="TIGR04056">
    <property type="entry name" value="OMP_RagA_SusC"/>
    <property type="match status" value="1"/>
</dbReference>
<dbReference type="Gene3D" id="2.60.40.1120">
    <property type="entry name" value="Carboxypeptidase-like, regulatory domain"/>
    <property type="match status" value="1"/>
</dbReference>
<dbReference type="GO" id="GO:0009279">
    <property type="term" value="C:cell outer membrane"/>
    <property type="evidence" value="ECO:0007669"/>
    <property type="project" value="UniProtKB-SubCell"/>
</dbReference>
<dbReference type="SUPFAM" id="SSF56935">
    <property type="entry name" value="Porins"/>
    <property type="match status" value="1"/>
</dbReference>
<name>A0A9D1Z1A7_9BACT</name>
<evidence type="ECO:0000256" key="7">
    <source>
        <dbReference type="PROSITE-ProRule" id="PRU01360"/>
    </source>
</evidence>
<keyword evidence="2 7" id="KW-0813">Transport</keyword>
<dbReference type="Proteomes" id="UP000886844">
    <property type="component" value="Unassembled WGS sequence"/>
</dbReference>
<comment type="similarity">
    <text evidence="7">Belongs to the TonB-dependent receptor family.</text>
</comment>
<dbReference type="NCBIfam" id="TIGR04057">
    <property type="entry name" value="SusC_RagA_signa"/>
    <property type="match status" value="1"/>
</dbReference>
<keyword evidence="8" id="KW-0732">Signal</keyword>
<gene>
    <name evidence="10" type="ORF">H9828_05570</name>
</gene>
<feature type="chain" id="PRO_5038580329" evidence="8">
    <location>
        <begin position="25"/>
        <end position="1176"/>
    </location>
</feature>
<evidence type="ECO:0000313" key="11">
    <source>
        <dbReference type="Proteomes" id="UP000886844"/>
    </source>
</evidence>
<comment type="caution">
    <text evidence="10">The sequence shown here is derived from an EMBL/GenBank/DDBJ whole genome shotgun (WGS) entry which is preliminary data.</text>
</comment>
<dbReference type="InterPro" id="IPR023996">
    <property type="entry name" value="TonB-dep_OMP_SusC/RagA"/>
</dbReference>
<dbReference type="Gene3D" id="2.170.130.10">
    <property type="entry name" value="TonB-dependent receptor, plug domain"/>
    <property type="match status" value="1"/>
</dbReference>
<dbReference type="PROSITE" id="PS52016">
    <property type="entry name" value="TONB_DEPENDENT_REC_3"/>
    <property type="match status" value="1"/>
</dbReference>
<dbReference type="Pfam" id="PF07715">
    <property type="entry name" value="Plug"/>
    <property type="match status" value="1"/>
</dbReference>
<evidence type="ECO:0000256" key="5">
    <source>
        <dbReference type="ARBA" id="ARBA00023136"/>
    </source>
</evidence>
<reference evidence="10" key="2">
    <citation type="submission" date="2021-04" db="EMBL/GenBank/DDBJ databases">
        <authorList>
            <person name="Gilroy R."/>
        </authorList>
    </citation>
    <scope>NUCLEOTIDE SEQUENCE</scope>
    <source>
        <strain evidence="10">5134</strain>
    </source>
</reference>
<keyword evidence="5 7" id="KW-0472">Membrane</keyword>
<keyword evidence="4 7" id="KW-0812">Transmembrane</keyword>
<dbReference type="InterPro" id="IPR036942">
    <property type="entry name" value="Beta-barrel_TonB_sf"/>
</dbReference>
<evidence type="ECO:0000256" key="3">
    <source>
        <dbReference type="ARBA" id="ARBA00022452"/>
    </source>
</evidence>
<dbReference type="InterPro" id="IPR037066">
    <property type="entry name" value="Plug_dom_sf"/>
</dbReference>
<evidence type="ECO:0000256" key="1">
    <source>
        <dbReference type="ARBA" id="ARBA00004571"/>
    </source>
</evidence>
<dbReference type="InterPro" id="IPR039426">
    <property type="entry name" value="TonB-dep_rcpt-like"/>
</dbReference>
<evidence type="ECO:0000256" key="4">
    <source>
        <dbReference type="ARBA" id="ARBA00022692"/>
    </source>
</evidence>
<organism evidence="10 11">
    <name type="scientific">Candidatus Alistipes intestinigallinarum</name>
    <dbReference type="NCBI Taxonomy" id="2838440"/>
    <lineage>
        <taxon>Bacteria</taxon>
        <taxon>Pseudomonadati</taxon>
        <taxon>Bacteroidota</taxon>
        <taxon>Bacteroidia</taxon>
        <taxon>Bacteroidales</taxon>
        <taxon>Rikenellaceae</taxon>
        <taxon>Alistipes</taxon>
    </lineage>
</organism>
<evidence type="ECO:0000256" key="6">
    <source>
        <dbReference type="ARBA" id="ARBA00023237"/>
    </source>
</evidence>
<dbReference type="AlphaFoldDB" id="A0A9D1Z1A7"/>
<feature type="signal peptide" evidence="8">
    <location>
        <begin position="1"/>
        <end position="24"/>
    </location>
</feature>
<dbReference type="SUPFAM" id="SSF49464">
    <property type="entry name" value="Carboxypeptidase regulatory domain-like"/>
    <property type="match status" value="1"/>
</dbReference>